<dbReference type="RefSeq" id="XP_002506961.1">
    <property type="nucleotide sequence ID" value="XM_002506915.1"/>
</dbReference>
<dbReference type="GO" id="GO:0008168">
    <property type="term" value="F:methyltransferase activity"/>
    <property type="evidence" value="ECO:0007669"/>
    <property type="project" value="UniProtKB-KW"/>
</dbReference>
<protein>
    <submittedName>
        <fullName evidence="1">Dtdp-6-deoxy-l-hexose 3-o-methyltransferase</fullName>
    </submittedName>
</protein>
<dbReference type="PANTHER" id="PTHR40036:SF1">
    <property type="entry name" value="MACROCIN O-METHYLTRANSFERASE"/>
    <property type="match status" value="1"/>
</dbReference>
<dbReference type="KEGG" id="mis:MICPUN_107273"/>
<dbReference type="InterPro" id="IPR029063">
    <property type="entry name" value="SAM-dependent_MTases_sf"/>
</dbReference>
<organism evidence="1 2">
    <name type="scientific">Micromonas commoda (strain RCC299 / NOUM17 / CCMP2709)</name>
    <name type="common">Picoplanktonic green alga</name>
    <dbReference type="NCBI Taxonomy" id="296587"/>
    <lineage>
        <taxon>Eukaryota</taxon>
        <taxon>Viridiplantae</taxon>
        <taxon>Chlorophyta</taxon>
        <taxon>Mamiellophyceae</taxon>
        <taxon>Mamiellales</taxon>
        <taxon>Mamiellaceae</taxon>
        <taxon>Micromonas</taxon>
    </lineage>
</organism>
<keyword evidence="1" id="KW-0489">Methyltransferase</keyword>
<dbReference type="eggNOG" id="ENOG502S975">
    <property type="taxonomic scope" value="Eukaryota"/>
</dbReference>
<dbReference type="GeneID" id="8249936"/>
<dbReference type="Pfam" id="PF05711">
    <property type="entry name" value="TylF"/>
    <property type="match status" value="1"/>
</dbReference>
<sequence length="228" mass="26140">MSNDGQIIVKELTSDSRWDHENGYYWFSDTRRIGKLLAHYELFKRVLSLPGDVVECGVFKAASLIRWLTFRSILESVHSRKVFAFDAFGKFPTTQVAGQADKTFVQRFESDAGDGLSIEEMQKVLQYKSLAENIYYIQGDVIDTMPKWLEDNPHSRIALLHLDMDVYEPTKAALDHLWKRMVRGGIVVIDDYNTVEGATRAVEEFLADKDIKLEKLGLNHTPSFFTKP</sequence>
<dbReference type="AlphaFoldDB" id="C1EJN7"/>
<dbReference type="GO" id="GO:0032259">
    <property type="term" value="P:methylation"/>
    <property type="evidence" value="ECO:0007669"/>
    <property type="project" value="UniProtKB-KW"/>
</dbReference>
<dbReference type="OrthoDB" id="198715at2759"/>
<accession>C1EJN7</accession>
<dbReference type="InterPro" id="IPR008884">
    <property type="entry name" value="TylF_MeTrfase"/>
</dbReference>
<dbReference type="Gene3D" id="3.40.50.150">
    <property type="entry name" value="Vaccinia Virus protein VP39"/>
    <property type="match status" value="1"/>
</dbReference>
<dbReference type="Proteomes" id="UP000002009">
    <property type="component" value="Chromosome 17"/>
</dbReference>
<keyword evidence="2" id="KW-1185">Reference proteome</keyword>
<proteinExistence type="predicted"/>
<reference evidence="1 2" key="1">
    <citation type="journal article" date="2009" name="Science">
        <title>Green evolution and dynamic adaptations revealed by genomes of the marine picoeukaryotes Micromonas.</title>
        <authorList>
            <person name="Worden A.Z."/>
            <person name="Lee J.H."/>
            <person name="Mock T."/>
            <person name="Rouze P."/>
            <person name="Simmons M.P."/>
            <person name="Aerts A.L."/>
            <person name="Allen A.E."/>
            <person name="Cuvelier M.L."/>
            <person name="Derelle E."/>
            <person name="Everett M.V."/>
            <person name="Foulon E."/>
            <person name="Grimwood J."/>
            <person name="Gundlach H."/>
            <person name="Henrissat B."/>
            <person name="Napoli C."/>
            <person name="McDonald S.M."/>
            <person name="Parker M.S."/>
            <person name="Rombauts S."/>
            <person name="Salamov A."/>
            <person name="Von Dassow P."/>
            <person name="Badger J.H."/>
            <person name="Coutinho P.M."/>
            <person name="Demir E."/>
            <person name="Dubchak I."/>
            <person name="Gentemann C."/>
            <person name="Eikrem W."/>
            <person name="Gready J.E."/>
            <person name="John U."/>
            <person name="Lanier W."/>
            <person name="Lindquist E.A."/>
            <person name="Lucas S."/>
            <person name="Mayer K.F."/>
            <person name="Moreau H."/>
            <person name="Not F."/>
            <person name="Otillar R."/>
            <person name="Panaud O."/>
            <person name="Pangilinan J."/>
            <person name="Paulsen I."/>
            <person name="Piegu B."/>
            <person name="Poliakov A."/>
            <person name="Robbens S."/>
            <person name="Schmutz J."/>
            <person name="Toulza E."/>
            <person name="Wyss T."/>
            <person name="Zelensky A."/>
            <person name="Zhou K."/>
            <person name="Armbrust E.V."/>
            <person name="Bhattacharya D."/>
            <person name="Goodenough U.W."/>
            <person name="Van de Peer Y."/>
            <person name="Grigoriev I.V."/>
        </authorList>
    </citation>
    <scope>NUCLEOTIDE SEQUENCE [LARGE SCALE GENOMIC DNA]</scope>
    <source>
        <strain evidence="2">RCC299 / NOUM17</strain>
    </source>
</reference>
<evidence type="ECO:0000313" key="1">
    <source>
        <dbReference type="EMBL" id="ACO68219.1"/>
    </source>
</evidence>
<name>C1EJN7_MICCC</name>
<gene>
    <name evidence="1" type="ORF">MICPUN_107273</name>
</gene>
<dbReference type="SUPFAM" id="SSF53335">
    <property type="entry name" value="S-adenosyl-L-methionine-dependent methyltransferases"/>
    <property type="match status" value="1"/>
</dbReference>
<dbReference type="EMBL" id="CP001335">
    <property type="protein sequence ID" value="ACO68219.1"/>
    <property type="molecule type" value="Genomic_DNA"/>
</dbReference>
<keyword evidence="1" id="KW-0808">Transferase</keyword>
<dbReference type="PANTHER" id="PTHR40036">
    <property type="entry name" value="MACROCIN O-METHYLTRANSFERASE"/>
    <property type="match status" value="1"/>
</dbReference>
<dbReference type="InParanoid" id="C1EJN7"/>
<evidence type="ECO:0000313" key="2">
    <source>
        <dbReference type="Proteomes" id="UP000002009"/>
    </source>
</evidence>